<protein>
    <recommendedName>
        <fullName evidence="7">D,D-heptose 1,7-bisphosphate phosphatase</fullName>
    </recommendedName>
</protein>
<dbReference type="PANTHER" id="PTHR42891">
    <property type="entry name" value="D-GLYCERO-BETA-D-MANNO-HEPTOSE-1,7-BISPHOSPHATE 7-PHOSPHATASE"/>
    <property type="match status" value="1"/>
</dbReference>
<evidence type="ECO:0000256" key="5">
    <source>
        <dbReference type="ARBA" id="ARBA00022801"/>
    </source>
</evidence>
<dbReference type="InterPro" id="IPR006543">
    <property type="entry name" value="Histidinol-phos"/>
</dbReference>
<comment type="subcellular location">
    <subcellularLocation>
        <location evidence="1">Cytoplasm</location>
    </subcellularLocation>
</comment>
<dbReference type="NCBIfam" id="TIGR01656">
    <property type="entry name" value="Histidinol-ppas"/>
    <property type="match status" value="1"/>
</dbReference>
<organism evidence="10 11">
    <name type="scientific">Aquincola tertiaricarbonis</name>
    <dbReference type="NCBI Taxonomy" id="391953"/>
    <lineage>
        <taxon>Bacteria</taxon>
        <taxon>Pseudomonadati</taxon>
        <taxon>Pseudomonadota</taxon>
        <taxon>Betaproteobacteria</taxon>
        <taxon>Burkholderiales</taxon>
        <taxon>Sphaerotilaceae</taxon>
        <taxon>Aquincola</taxon>
    </lineage>
</organism>
<dbReference type="CDD" id="cd07503">
    <property type="entry name" value="HAD_HisB-N"/>
    <property type="match status" value="1"/>
</dbReference>
<dbReference type="InterPro" id="IPR023214">
    <property type="entry name" value="HAD_sf"/>
</dbReference>
<evidence type="ECO:0000313" key="10">
    <source>
        <dbReference type="EMBL" id="URI09286.1"/>
    </source>
</evidence>
<dbReference type="Pfam" id="PF00485">
    <property type="entry name" value="PRK"/>
    <property type="match status" value="1"/>
</dbReference>
<keyword evidence="3" id="KW-0963">Cytoplasm</keyword>
<keyword evidence="6" id="KW-0119">Carbohydrate metabolism</keyword>
<dbReference type="Proteomes" id="UP001056201">
    <property type="component" value="Chromosome 2"/>
</dbReference>
<dbReference type="InterPro" id="IPR004446">
    <property type="entry name" value="Heptose_bisP_phosphatase"/>
</dbReference>
<feature type="domain" description="Nucleotidyl transferase" evidence="8">
    <location>
        <begin position="11"/>
        <end position="239"/>
    </location>
</feature>
<reference evidence="10" key="1">
    <citation type="submission" date="2022-05" db="EMBL/GenBank/DDBJ databases">
        <title>An RpoN-dependent PEP-CTERM gene is involved in floc formation of an Aquincola tertiaricarbonis strain.</title>
        <authorList>
            <person name="Qiu D."/>
            <person name="Xia M."/>
        </authorList>
    </citation>
    <scope>NUCLEOTIDE SEQUENCE</scope>
    <source>
        <strain evidence="10">RN12</strain>
    </source>
</reference>
<dbReference type="SUPFAM" id="SSF56784">
    <property type="entry name" value="HAD-like"/>
    <property type="match status" value="1"/>
</dbReference>
<dbReference type="RefSeq" id="WP_250197517.1">
    <property type="nucleotide sequence ID" value="NZ_CP097636.1"/>
</dbReference>
<name>A0ABY4S7B6_AQUTE</name>
<accession>A0ABY4S7B6</accession>
<evidence type="ECO:0000259" key="8">
    <source>
        <dbReference type="Pfam" id="PF00483"/>
    </source>
</evidence>
<dbReference type="InterPro" id="IPR005835">
    <property type="entry name" value="NTP_transferase_dom"/>
</dbReference>
<evidence type="ECO:0000313" key="11">
    <source>
        <dbReference type="Proteomes" id="UP001056201"/>
    </source>
</evidence>
<dbReference type="NCBIfam" id="TIGR01662">
    <property type="entry name" value="HAD-SF-IIIA"/>
    <property type="match status" value="1"/>
</dbReference>
<evidence type="ECO:0000256" key="6">
    <source>
        <dbReference type="ARBA" id="ARBA00023277"/>
    </source>
</evidence>
<evidence type="ECO:0000256" key="2">
    <source>
        <dbReference type="ARBA" id="ARBA00005628"/>
    </source>
</evidence>
<dbReference type="InterPro" id="IPR006083">
    <property type="entry name" value="PRK/URK"/>
</dbReference>
<evidence type="ECO:0000256" key="7">
    <source>
        <dbReference type="ARBA" id="ARBA00031828"/>
    </source>
</evidence>
<keyword evidence="11" id="KW-1185">Reference proteome</keyword>
<feature type="domain" description="Phosphoribulokinase/uridine kinase" evidence="9">
    <location>
        <begin position="528"/>
        <end position="616"/>
    </location>
</feature>
<dbReference type="InterPro" id="IPR027417">
    <property type="entry name" value="P-loop_NTPase"/>
</dbReference>
<proteinExistence type="inferred from homology"/>
<evidence type="ECO:0000259" key="9">
    <source>
        <dbReference type="Pfam" id="PF00485"/>
    </source>
</evidence>
<evidence type="ECO:0000256" key="4">
    <source>
        <dbReference type="ARBA" id="ARBA00022723"/>
    </source>
</evidence>
<dbReference type="SUPFAM" id="SSF53448">
    <property type="entry name" value="Nucleotide-diphospho-sugar transferases"/>
    <property type="match status" value="1"/>
</dbReference>
<dbReference type="CDD" id="cd04181">
    <property type="entry name" value="NTP_transferase"/>
    <property type="match status" value="1"/>
</dbReference>
<dbReference type="Pfam" id="PF13242">
    <property type="entry name" value="Hydrolase_like"/>
    <property type="match status" value="1"/>
</dbReference>
<dbReference type="Gene3D" id="3.40.50.1000">
    <property type="entry name" value="HAD superfamily/HAD-like"/>
    <property type="match status" value="1"/>
</dbReference>
<dbReference type="InterPro" id="IPR036412">
    <property type="entry name" value="HAD-like_sf"/>
</dbReference>
<dbReference type="InterPro" id="IPR006549">
    <property type="entry name" value="HAD-SF_hydro_IIIA"/>
</dbReference>
<evidence type="ECO:0000256" key="1">
    <source>
        <dbReference type="ARBA" id="ARBA00004496"/>
    </source>
</evidence>
<dbReference type="Pfam" id="PF00483">
    <property type="entry name" value="NTP_transferase"/>
    <property type="match status" value="1"/>
</dbReference>
<keyword evidence="5 10" id="KW-0378">Hydrolase</keyword>
<dbReference type="Gene3D" id="3.40.50.300">
    <property type="entry name" value="P-loop containing nucleotide triphosphate hydrolases"/>
    <property type="match status" value="1"/>
</dbReference>
<dbReference type="SUPFAM" id="SSF52540">
    <property type="entry name" value="P-loop containing nucleoside triphosphate hydrolases"/>
    <property type="match status" value="1"/>
</dbReference>
<evidence type="ECO:0000256" key="3">
    <source>
        <dbReference type="ARBA" id="ARBA00022490"/>
    </source>
</evidence>
<sequence length="636" mass="69260">MTHSGLCNVAILAGGMGTRLKVRTGNLPKPMAPIHGRPVLEHQIELCRRHGFTRIALLVHYEHETIHAHFGDGAAFGVELTYCIEGEARGTAGALSDALSSMDERFLVLYGDTYADIDLRAIWKRHADTQAAATLLLHPNDHPHDSDLVEVDADGRVIAVHPYPHPEGSAFRNLVNAALYVMDRQRLSSLIPTDRKSDLAKHTFPAMLSAGLRLHAHITPEYIKDMGTPERLDKVERDITVGLPERLSTRSPRTAVFLDRDGTINVEVNHLNSPDQLALIPGAGDAVRALNRAGVLAVGVTNQPVVARGEVSMAGLERIHAKLDHLLGQSKAFLDGLYVCPHHPHKGFPGEVPELKIECDCRKPRTGLIDRAVRDLAIDRRSSWIVGDTSSDIEAGRRAGLRTVLVRTGHAGLDGKQNVSPDYVVPDLAAAVDWILRGHSSVARQLFSVCAAATTSRLVLVGGPARAGKTSAAQVLAELMTAAGRTSHVISLDGWLLPGEARAEGHGVLDRYDMPTARALLQSLLLASDRREIRVPEHDRKNRTLRAGAPRSIGPNDLLVVEGVTALMDDALLAQTDVRVFVDVPDDIRRERLQAEYAWRGDDPATVAHRLASRERDELPAVRASAARATHHLQSI</sequence>
<gene>
    <name evidence="10" type="ORF">MW290_27355</name>
</gene>
<dbReference type="PANTHER" id="PTHR42891:SF1">
    <property type="entry name" value="D-GLYCERO-BETA-D-MANNO-HEPTOSE-1,7-BISPHOSPHATE 7-PHOSPHATASE"/>
    <property type="match status" value="1"/>
</dbReference>
<dbReference type="EMBL" id="CP097636">
    <property type="protein sequence ID" value="URI09286.1"/>
    <property type="molecule type" value="Genomic_DNA"/>
</dbReference>
<dbReference type="Gene3D" id="3.90.550.10">
    <property type="entry name" value="Spore Coat Polysaccharide Biosynthesis Protein SpsA, Chain A"/>
    <property type="match status" value="1"/>
</dbReference>
<dbReference type="InterPro" id="IPR029044">
    <property type="entry name" value="Nucleotide-diphossugar_trans"/>
</dbReference>
<keyword evidence="4" id="KW-0479">Metal-binding</keyword>
<dbReference type="GO" id="GO:0016787">
    <property type="term" value="F:hydrolase activity"/>
    <property type="evidence" value="ECO:0007669"/>
    <property type="project" value="UniProtKB-KW"/>
</dbReference>
<comment type="similarity">
    <text evidence="2">Belongs to the GmhB family.</text>
</comment>